<feature type="region of interest" description="Disordered" evidence="8">
    <location>
        <begin position="1"/>
        <end position="21"/>
    </location>
</feature>
<comment type="caution">
    <text evidence="10">The sequence shown here is derived from an EMBL/GenBank/DDBJ whole genome shotgun (WGS) entry which is preliminary data.</text>
</comment>
<evidence type="ECO:0000256" key="8">
    <source>
        <dbReference type="SAM" id="MobiDB-lite"/>
    </source>
</evidence>
<keyword evidence="11" id="KW-1185">Reference proteome</keyword>
<reference evidence="11" key="1">
    <citation type="journal article" date="2019" name="Int. J. Syst. Evol. Microbiol.">
        <title>The Global Catalogue of Microorganisms (GCM) 10K type strain sequencing project: providing services to taxonomists for standard genome sequencing and annotation.</title>
        <authorList>
            <consortium name="The Broad Institute Genomics Platform"/>
            <consortium name="The Broad Institute Genome Sequencing Center for Infectious Disease"/>
            <person name="Wu L."/>
            <person name="Ma J."/>
        </authorList>
    </citation>
    <scope>NUCLEOTIDE SEQUENCE [LARGE SCALE GENOMIC DNA]</scope>
    <source>
        <strain evidence="11">JCM 13004</strain>
    </source>
</reference>
<protein>
    <submittedName>
        <fullName evidence="10">ABC transporter ATP-binding protein</fullName>
    </submittedName>
</protein>
<sequence>MSDTSAGITVDEPSRGDTADTADAPLLHVRDLHVEFRTREGVARAVNGVDYTVRAGETLAILGESGSGKSVSAQAVMGILDSPPGFVTGGEILFKGRDQLTLGKEERRRVRGSQMAMIFQDALSSLNPVHSVGTQLGEMYRTHRGASRKEAKAKAIELMDRVRIPAAKERVGDYPHQFSGGMRQRIMIAMALALEPDLIIADEPTTALDVTVQAQVMDLLAELQDEYHMGLILITHDLGVVADVADKIAVMYAGRIVETAPVHELYANPAHPYTRGLLDSIPRLDQKGQELYAIKGLPPNLLRIPPGCAFNPRCPRAQDICRTTVPPLFEVTDDSGAAQPGRASACHFWKETLHG</sequence>
<dbReference type="NCBIfam" id="TIGR01727">
    <property type="entry name" value="oligo_HPY"/>
    <property type="match status" value="1"/>
</dbReference>
<dbReference type="InterPro" id="IPR013563">
    <property type="entry name" value="Oligopep_ABC_C"/>
</dbReference>
<evidence type="ECO:0000256" key="5">
    <source>
        <dbReference type="ARBA" id="ARBA00022741"/>
    </source>
</evidence>
<dbReference type="PANTHER" id="PTHR43297:SF2">
    <property type="entry name" value="DIPEPTIDE TRANSPORT ATP-BINDING PROTEIN DPPD"/>
    <property type="match status" value="1"/>
</dbReference>
<keyword evidence="3" id="KW-0813">Transport</keyword>
<evidence type="ECO:0000256" key="2">
    <source>
        <dbReference type="ARBA" id="ARBA00005417"/>
    </source>
</evidence>
<evidence type="ECO:0000259" key="9">
    <source>
        <dbReference type="PROSITE" id="PS50893"/>
    </source>
</evidence>
<dbReference type="InterPro" id="IPR003439">
    <property type="entry name" value="ABC_transporter-like_ATP-bd"/>
</dbReference>
<dbReference type="EMBL" id="BAAALF010000112">
    <property type="protein sequence ID" value="GAA1255001.1"/>
    <property type="molecule type" value="Genomic_DNA"/>
</dbReference>
<dbReference type="Gene3D" id="3.40.50.300">
    <property type="entry name" value="P-loop containing nucleotide triphosphate hydrolases"/>
    <property type="match status" value="1"/>
</dbReference>
<organism evidence="10 11">
    <name type="scientific">Kitasatospora nipponensis</name>
    <dbReference type="NCBI Taxonomy" id="258049"/>
    <lineage>
        <taxon>Bacteria</taxon>
        <taxon>Bacillati</taxon>
        <taxon>Actinomycetota</taxon>
        <taxon>Actinomycetes</taxon>
        <taxon>Kitasatosporales</taxon>
        <taxon>Streptomycetaceae</taxon>
        <taxon>Kitasatospora</taxon>
    </lineage>
</organism>
<dbReference type="Proteomes" id="UP001500037">
    <property type="component" value="Unassembled WGS sequence"/>
</dbReference>
<dbReference type="InterPro" id="IPR003593">
    <property type="entry name" value="AAA+_ATPase"/>
</dbReference>
<dbReference type="Pfam" id="PF08352">
    <property type="entry name" value="oligo_HPY"/>
    <property type="match status" value="1"/>
</dbReference>
<name>A0ABP4HAV5_9ACTN</name>
<dbReference type="SUPFAM" id="SSF52540">
    <property type="entry name" value="P-loop containing nucleoside triphosphate hydrolases"/>
    <property type="match status" value="1"/>
</dbReference>
<keyword evidence="6 10" id="KW-0067">ATP-binding</keyword>
<dbReference type="Pfam" id="PF00005">
    <property type="entry name" value="ABC_tran"/>
    <property type="match status" value="1"/>
</dbReference>
<evidence type="ECO:0000313" key="10">
    <source>
        <dbReference type="EMBL" id="GAA1255001.1"/>
    </source>
</evidence>
<dbReference type="InterPro" id="IPR017871">
    <property type="entry name" value="ABC_transporter-like_CS"/>
</dbReference>
<comment type="similarity">
    <text evidence="2">Belongs to the ABC transporter superfamily.</text>
</comment>
<keyword evidence="4" id="KW-1003">Cell membrane</keyword>
<evidence type="ECO:0000313" key="11">
    <source>
        <dbReference type="Proteomes" id="UP001500037"/>
    </source>
</evidence>
<dbReference type="InterPro" id="IPR050388">
    <property type="entry name" value="ABC_Ni/Peptide_Import"/>
</dbReference>
<evidence type="ECO:0000256" key="7">
    <source>
        <dbReference type="ARBA" id="ARBA00023136"/>
    </source>
</evidence>
<proteinExistence type="inferred from homology"/>
<comment type="subcellular location">
    <subcellularLocation>
        <location evidence="1">Cell membrane</location>
        <topology evidence="1">Peripheral membrane protein</topology>
    </subcellularLocation>
</comment>
<evidence type="ECO:0000256" key="1">
    <source>
        <dbReference type="ARBA" id="ARBA00004202"/>
    </source>
</evidence>
<dbReference type="InterPro" id="IPR027417">
    <property type="entry name" value="P-loop_NTPase"/>
</dbReference>
<evidence type="ECO:0000256" key="3">
    <source>
        <dbReference type="ARBA" id="ARBA00022448"/>
    </source>
</evidence>
<dbReference type="PANTHER" id="PTHR43297">
    <property type="entry name" value="OLIGOPEPTIDE TRANSPORT ATP-BINDING PROTEIN APPD"/>
    <property type="match status" value="1"/>
</dbReference>
<dbReference type="PROSITE" id="PS00211">
    <property type="entry name" value="ABC_TRANSPORTER_1"/>
    <property type="match status" value="1"/>
</dbReference>
<keyword evidence="7" id="KW-0472">Membrane</keyword>
<dbReference type="SMART" id="SM00382">
    <property type="entry name" value="AAA"/>
    <property type="match status" value="1"/>
</dbReference>
<dbReference type="GO" id="GO:0005524">
    <property type="term" value="F:ATP binding"/>
    <property type="evidence" value="ECO:0007669"/>
    <property type="project" value="UniProtKB-KW"/>
</dbReference>
<dbReference type="CDD" id="cd03257">
    <property type="entry name" value="ABC_NikE_OppD_transporters"/>
    <property type="match status" value="1"/>
</dbReference>
<accession>A0ABP4HAV5</accession>
<gene>
    <name evidence="10" type="ORF">GCM10009665_52020</name>
</gene>
<dbReference type="PROSITE" id="PS50893">
    <property type="entry name" value="ABC_TRANSPORTER_2"/>
    <property type="match status" value="1"/>
</dbReference>
<dbReference type="RefSeq" id="WP_344444413.1">
    <property type="nucleotide sequence ID" value="NZ_BAAALF010000112.1"/>
</dbReference>
<evidence type="ECO:0000256" key="4">
    <source>
        <dbReference type="ARBA" id="ARBA00022475"/>
    </source>
</evidence>
<feature type="domain" description="ABC transporter" evidence="9">
    <location>
        <begin position="27"/>
        <end position="278"/>
    </location>
</feature>
<evidence type="ECO:0000256" key="6">
    <source>
        <dbReference type="ARBA" id="ARBA00022840"/>
    </source>
</evidence>
<keyword evidence="5" id="KW-0547">Nucleotide-binding</keyword>